<comment type="caution">
    <text evidence="3">The sequence shown here is derived from an EMBL/GenBank/DDBJ whole genome shotgun (WGS) entry which is preliminary data.</text>
</comment>
<evidence type="ECO:0000256" key="2">
    <source>
        <dbReference type="SAM" id="Phobius"/>
    </source>
</evidence>
<keyword evidence="2" id="KW-0812">Transmembrane</keyword>
<reference evidence="3 4" key="1">
    <citation type="submission" date="2023-11" db="EMBL/GenBank/DDBJ databases">
        <authorList>
            <person name="Okamura Y."/>
        </authorList>
    </citation>
    <scope>NUCLEOTIDE SEQUENCE [LARGE SCALE GENOMIC DNA]</scope>
</reference>
<evidence type="ECO:0000313" key="3">
    <source>
        <dbReference type="EMBL" id="CAK1540742.1"/>
    </source>
</evidence>
<evidence type="ECO:0000256" key="1">
    <source>
        <dbReference type="SAM" id="MobiDB-lite"/>
    </source>
</evidence>
<dbReference type="EMBL" id="CAVLEF010000001">
    <property type="protein sequence ID" value="CAK1540742.1"/>
    <property type="molecule type" value="Genomic_DNA"/>
</dbReference>
<organism evidence="3 4">
    <name type="scientific">Leptosia nina</name>
    <dbReference type="NCBI Taxonomy" id="320188"/>
    <lineage>
        <taxon>Eukaryota</taxon>
        <taxon>Metazoa</taxon>
        <taxon>Ecdysozoa</taxon>
        <taxon>Arthropoda</taxon>
        <taxon>Hexapoda</taxon>
        <taxon>Insecta</taxon>
        <taxon>Pterygota</taxon>
        <taxon>Neoptera</taxon>
        <taxon>Endopterygota</taxon>
        <taxon>Lepidoptera</taxon>
        <taxon>Glossata</taxon>
        <taxon>Ditrysia</taxon>
        <taxon>Papilionoidea</taxon>
        <taxon>Pieridae</taxon>
        <taxon>Pierinae</taxon>
        <taxon>Leptosia</taxon>
    </lineage>
</organism>
<accession>A0AAV1IWI3</accession>
<keyword evidence="4" id="KW-1185">Reference proteome</keyword>
<dbReference type="AlphaFoldDB" id="A0AAV1IWI3"/>
<keyword evidence="2" id="KW-1133">Transmembrane helix</keyword>
<feature type="transmembrane region" description="Helical" evidence="2">
    <location>
        <begin position="153"/>
        <end position="175"/>
    </location>
</feature>
<protein>
    <submittedName>
        <fullName evidence="3">Uncharacterized protein</fullName>
    </submittedName>
</protein>
<gene>
    <name evidence="3" type="ORF">LNINA_LOCUS774</name>
</gene>
<name>A0AAV1IWI3_9NEOP</name>
<dbReference type="Proteomes" id="UP001497472">
    <property type="component" value="Unassembled WGS sequence"/>
</dbReference>
<feature type="region of interest" description="Disordered" evidence="1">
    <location>
        <begin position="45"/>
        <end position="67"/>
    </location>
</feature>
<sequence length="179" mass="18879">MALKGGLPTSRGEGRLLALGLASVRLRCDLWRTTDDKFARRLPRVGSVTSSRAEPGAGAPMSGPVQRSADVWRRAGDARPAPSCSRVSHSLGGARPSERAALFIETSVDAARYSGAGAVITSQVPEVARGVSLCLRTPDRDLRRPPHAHCTSSGALVIMVPGACWSTLTVLAVFFGSTW</sequence>
<keyword evidence="2" id="KW-0472">Membrane</keyword>
<evidence type="ECO:0000313" key="4">
    <source>
        <dbReference type="Proteomes" id="UP001497472"/>
    </source>
</evidence>
<proteinExistence type="predicted"/>